<sequence length="108" mass="11499">MAAANLAEAAQIWATGRVGGRGSDEGDRRRARESSPFGVRVPAGSGSSRCALCLCFQFLFHPTVNPHPHAPLQSRELEWDGRTDGETAAGYSQSQATSGRGGGREERL</sequence>
<evidence type="ECO:0000256" key="1">
    <source>
        <dbReference type="SAM" id="MobiDB-lite"/>
    </source>
</evidence>
<feature type="compositionally biased region" description="Basic and acidic residues" evidence="1">
    <location>
        <begin position="75"/>
        <end position="85"/>
    </location>
</feature>
<accession>A0A8J5S3V7</accession>
<keyword evidence="3" id="KW-1185">Reference proteome</keyword>
<dbReference type="Proteomes" id="UP000729402">
    <property type="component" value="Unassembled WGS sequence"/>
</dbReference>
<feature type="region of interest" description="Disordered" evidence="1">
    <location>
        <begin position="13"/>
        <end position="45"/>
    </location>
</feature>
<proteinExistence type="predicted"/>
<feature type="region of interest" description="Disordered" evidence="1">
    <location>
        <begin position="66"/>
        <end position="108"/>
    </location>
</feature>
<organism evidence="2 3">
    <name type="scientific">Zizania palustris</name>
    <name type="common">Northern wild rice</name>
    <dbReference type="NCBI Taxonomy" id="103762"/>
    <lineage>
        <taxon>Eukaryota</taxon>
        <taxon>Viridiplantae</taxon>
        <taxon>Streptophyta</taxon>
        <taxon>Embryophyta</taxon>
        <taxon>Tracheophyta</taxon>
        <taxon>Spermatophyta</taxon>
        <taxon>Magnoliopsida</taxon>
        <taxon>Liliopsida</taxon>
        <taxon>Poales</taxon>
        <taxon>Poaceae</taxon>
        <taxon>BOP clade</taxon>
        <taxon>Oryzoideae</taxon>
        <taxon>Oryzeae</taxon>
        <taxon>Zizaniinae</taxon>
        <taxon>Zizania</taxon>
    </lineage>
</organism>
<comment type="caution">
    <text evidence="2">The sequence shown here is derived from an EMBL/GenBank/DDBJ whole genome shotgun (WGS) entry which is preliminary data.</text>
</comment>
<gene>
    <name evidence="2" type="ORF">GUJ93_ZPchr0009g455</name>
</gene>
<protein>
    <submittedName>
        <fullName evidence="2">Uncharacterized protein</fullName>
    </submittedName>
</protein>
<reference evidence="2" key="1">
    <citation type="journal article" date="2021" name="bioRxiv">
        <title>Whole Genome Assembly and Annotation of Northern Wild Rice, Zizania palustris L., Supports a Whole Genome Duplication in the Zizania Genus.</title>
        <authorList>
            <person name="Haas M."/>
            <person name="Kono T."/>
            <person name="Macchietto M."/>
            <person name="Millas R."/>
            <person name="McGilp L."/>
            <person name="Shao M."/>
            <person name="Duquette J."/>
            <person name="Hirsch C.N."/>
            <person name="Kimball J."/>
        </authorList>
    </citation>
    <scope>NUCLEOTIDE SEQUENCE</scope>
    <source>
        <tissue evidence="2">Fresh leaf tissue</tissue>
    </source>
</reference>
<evidence type="ECO:0000313" key="2">
    <source>
        <dbReference type="EMBL" id="KAG8050364.1"/>
    </source>
</evidence>
<evidence type="ECO:0000313" key="3">
    <source>
        <dbReference type="Proteomes" id="UP000729402"/>
    </source>
</evidence>
<name>A0A8J5S3V7_ZIZPA</name>
<dbReference type="EMBL" id="JAAALK010000289">
    <property type="protein sequence ID" value="KAG8050364.1"/>
    <property type="molecule type" value="Genomic_DNA"/>
</dbReference>
<reference evidence="2" key="2">
    <citation type="submission" date="2021-02" db="EMBL/GenBank/DDBJ databases">
        <authorList>
            <person name="Kimball J.A."/>
            <person name="Haas M.W."/>
            <person name="Macchietto M."/>
            <person name="Kono T."/>
            <person name="Duquette J."/>
            <person name="Shao M."/>
        </authorList>
    </citation>
    <scope>NUCLEOTIDE SEQUENCE</scope>
    <source>
        <tissue evidence="2">Fresh leaf tissue</tissue>
    </source>
</reference>
<feature type="compositionally biased region" description="Basic and acidic residues" evidence="1">
    <location>
        <begin position="22"/>
        <end position="33"/>
    </location>
</feature>
<dbReference type="AlphaFoldDB" id="A0A8J5S3V7"/>